<name>A0A318EUC9_9FIRM</name>
<accession>A0A318EUC9</accession>
<comment type="caution">
    <text evidence="3">The sequence shown here is derived from an EMBL/GenBank/DDBJ whole genome shotgun (WGS) entry which is preliminary data.</text>
</comment>
<dbReference type="Proteomes" id="UP000247523">
    <property type="component" value="Unassembled WGS sequence"/>
</dbReference>
<sequence length="197" mass="22757">MEINNYIEIQGTVVSNFEFSHEVFGEKFYTFMLSTKRNSDIEDVLPAMVSERLLDVKVDLTDTKIAFIGQVRTYNQYKEGKSRLLVSIFMLDIIDLREKDFNNVEVTGYICKLPVYRKTPLGREIADLLLAVNRPYKKTDYIPCITWGRNARYSEGLVVGDCIKIIGRLQSREYAKNEEVKVAYELSVSKLTEAKQD</sequence>
<evidence type="ECO:0000256" key="2">
    <source>
        <dbReference type="PROSITE-ProRule" id="PRU00252"/>
    </source>
</evidence>
<dbReference type="Pfam" id="PF00436">
    <property type="entry name" value="SSB"/>
    <property type="match status" value="1"/>
</dbReference>
<dbReference type="SUPFAM" id="SSF50249">
    <property type="entry name" value="Nucleic acid-binding proteins"/>
    <property type="match status" value="1"/>
</dbReference>
<dbReference type="NCBIfam" id="NF004476">
    <property type="entry name" value="PRK05813.1"/>
    <property type="match status" value="1"/>
</dbReference>
<dbReference type="InterPro" id="IPR000424">
    <property type="entry name" value="Primosome_PriB/ssb"/>
</dbReference>
<protein>
    <submittedName>
        <fullName evidence="3">Single-stranded DNA-binding protein</fullName>
    </submittedName>
</protein>
<dbReference type="EMBL" id="QICS01000008">
    <property type="protein sequence ID" value="PXV88384.1"/>
    <property type="molecule type" value="Genomic_DNA"/>
</dbReference>
<dbReference type="RefSeq" id="WP_110291383.1">
    <property type="nucleotide sequence ID" value="NZ_QICS01000008.1"/>
</dbReference>
<dbReference type="CDD" id="cd04496">
    <property type="entry name" value="SSB_OBF"/>
    <property type="match status" value="1"/>
</dbReference>
<dbReference type="PROSITE" id="PS50935">
    <property type="entry name" value="SSB"/>
    <property type="match status" value="1"/>
</dbReference>
<dbReference type="AlphaFoldDB" id="A0A318EUC9"/>
<reference evidence="3 4" key="1">
    <citation type="submission" date="2018-05" db="EMBL/GenBank/DDBJ databases">
        <title>Genomic Encyclopedia of Type Strains, Phase IV (KMG-IV): sequencing the most valuable type-strain genomes for metagenomic binning, comparative biology and taxonomic classification.</title>
        <authorList>
            <person name="Goeker M."/>
        </authorList>
    </citation>
    <scope>NUCLEOTIDE SEQUENCE [LARGE SCALE GENOMIC DNA]</scope>
    <source>
        <strain evidence="3 4">DSM 28816</strain>
    </source>
</reference>
<gene>
    <name evidence="3" type="ORF">C8E03_108111</name>
</gene>
<proteinExistence type="predicted"/>
<evidence type="ECO:0000313" key="4">
    <source>
        <dbReference type="Proteomes" id="UP000247523"/>
    </source>
</evidence>
<keyword evidence="1 2" id="KW-0238">DNA-binding</keyword>
<dbReference type="Gene3D" id="2.40.50.140">
    <property type="entry name" value="Nucleic acid-binding proteins"/>
    <property type="match status" value="2"/>
</dbReference>
<organism evidence="3 4">
    <name type="scientific">Lachnotalea glycerini</name>
    <dbReference type="NCBI Taxonomy" id="1763509"/>
    <lineage>
        <taxon>Bacteria</taxon>
        <taxon>Bacillati</taxon>
        <taxon>Bacillota</taxon>
        <taxon>Clostridia</taxon>
        <taxon>Lachnospirales</taxon>
        <taxon>Lachnospiraceae</taxon>
        <taxon>Lachnotalea</taxon>
    </lineage>
</organism>
<dbReference type="GO" id="GO:0003697">
    <property type="term" value="F:single-stranded DNA binding"/>
    <property type="evidence" value="ECO:0007669"/>
    <property type="project" value="InterPro"/>
</dbReference>
<dbReference type="InterPro" id="IPR012340">
    <property type="entry name" value="NA-bd_OB-fold"/>
</dbReference>
<evidence type="ECO:0000256" key="1">
    <source>
        <dbReference type="ARBA" id="ARBA00023125"/>
    </source>
</evidence>
<evidence type="ECO:0000313" key="3">
    <source>
        <dbReference type="EMBL" id="PXV88384.1"/>
    </source>
</evidence>